<name>A0ABQ8INX3_9ROSI</name>
<evidence type="ECO:0000313" key="4">
    <source>
        <dbReference type="EMBL" id="KAH7578404.1"/>
    </source>
</evidence>
<evidence type="ECO:0000256" key="3">
    <source>
        <dbReference type="ARBA" id="ARBA00023242"/>
    </source>
</evidence>
<comment type="subcellular location">
    <subcellularLocation>
        <location evidence="1">Nucleus</location>
    </subcellularLocation>
</comment>
<dbReference type="PANTHER" id="PTHR16171">
    <property type="entry name" value="DNA REPAIR PROTEIN COMPLEMENTING XP-G CELLS-RELATED"/>
    <property type="match status" value="1"/>
</dbReference>
<dbReference type="Proteomes" id="UP000827721">
    <property type="component" value="Unassembled WGS sequence"/>
</dbReference>
<evidence type="ECO:0000256" key="2">
    <source>
        <dbReference type="ARBA" id="ARBA00022679"/>
    </source>
</evidence>
<proteinExistence type="predicted"/>
<organism evidence="4 5">
    <name type="scientific">Xanthoceras sorbifolium</name>
    <dbReference type="NCBI Taxonomy" id="99658"/>
    <lineage>
        <taxon>Eukaryota</taxon>
        <taxon>Viridiplantae</taxon>
        <taxon>Streptophyta</taxon>
        <taxon>Embryophyta</taxon>
        <taxon>Tracheophyta</taxon>
        <taxon>Spermatophyta</taxon>
        <taxon>Magnoliopsida</taxon>
        <taxon>eudicotyledons</taxon>
        <taxon>Gunneridae</taxon>
        <taxon>Pentapetalae</taxon>
        <taxon>rosids</taxon>
        <taxon>malvids</taxon>
        <taxon>Sapindales</taxon>
        <taxon>Sapindaceae</taxon>
        <taxon>Xanthoceroideae</taxon>
        <taxon>Xanthoceras</taxon>
    </lineage>
</organism>
<dbReference type="EMBL" id="JAFEMO010000001">
    <property type="protein sequence ID" value="KAH7578404.1"/>
    <property type="molecule type" value="Genomic_DNA"/>
</dbReference>
<protein>
    <submittedName>
        <fullName evidence="4">Uncharacterized protein</fullName>
    </submittedName>
</protein>
<dbReference type="PANTHER" id="PTHR16171:SF7">
    <property type="entry name" value="DNA REPAIR PROTEIN RAD2"/>
    <property type="match status" value="1"/>
</dbReference>
<dbReference type="InterPro" id="IPR025527">
    <property type="entry name" value="HUWE1/Rev1_UBM"/>
</dbReference>
<accession>A0ABQ8INX3</accession>
<gene>
    <name evidence="4" type="ORF">JRO89_XS01G0377400</name>
</gene>
<keyword evidence="5" id="KW-1185">Reference proteome</keyword>
<reference evidence="4 5" key="1">
    <citation type="submission" date="2021-02" db="EMBL/GenBank/DDBJ databases">
        <title>Plant Genome Project.</title>
        <authorList>
            <person name="Zhang R.-G."/>
        </authorList>
    </citation>
    <scope>NUCLEOTIDE SEQUENCE [LARGE SCALE GENOMIC DNA]</scope>
    <source>
        <tissue evidence="4">Leaves</tissue>
    </source>
</reference>
<dbReference type="Gene3D" id="3.40.50.1010">
    <property type="entry name" value="5'-nuclease"/>
    <property type="match status" value="1"/>
</dbReference>
<evidence type="ECO:0000256" key="1">
    <source>
        <dbReference type="ARBA" id="ARBA00004123"/>
    </source>
</evidence>
<dbReference type="Gene3D" id="6.10.250.1630">
    <property type="match status" value="1"/>
</dbReference>
<dbReference type="Pfam" id="PF14377">
    <property type="entry name" value="UBM"/>
    <property type="match status" value="2"/>
</dbReference>
<sequence>MGVHGLWYLLSPIGRRVSVETLAGKKLAIAGFRLRWRYPGAEAADCHRSAEQRENAQAKIRKTAEKLLINQLKTMRLKELAKDLENQRKQQKKGKMVPSKLALAAASIATEEDKSLSKNASTFAAAIPSHMVDGDEDEEMILPTMDGNVDPAVFAALPPSIQHELLKNDAKGKKILSNDPDQANIMSGDAAESNYVVPKSYDHIKLDEMLAASIAAEEDGSSINNASTSAASIPFEEEDIEEDEEMILPAMDGIVDPAVLSALPPSMQLDLLVKQHEWRKLSATAGTERNDYDMAAKGISLVMS</sequence>
<comment type="caution">
    <text evidence="4">The sequence shown here is derived from an EMBL/GenBank/DDBJ whole genome shotgun (WGS) entry which is preliminary data.</text>
</comment>
<keyword evidence="2" id="KW-0808">Transferase</keyword>
<evidence type="ECO:0000313" key="5">
    <source>
        <dbReference type="Proteomes" id="UP000827721"/>
    </source>
</evidence>
<keyword evidence="3" id="KW-0539">Nucleus</keyword>